<accession>A0AAD6HT98</accession>
<evidence type="ECO:0000313" key="2">
    <source>
        <dbReference type="EMBL" id="KAJ5734073.1"/>
    </source>
</evidence>
<proteinExistence type="predicted"/>
<comment type="caution">
    <text evidence="2">The sequence shown here is derived from an EMBL/GenBank/DDBJ whole genome shotgun (WGS) entry which is preliminary data.</text>
</comment>
<dbReference type="Proteomes" id="UP001215712">
    <property type="component" value="Unassembled WGS sequence"/>
</dbReference>
<dbReference type="EMBL" id="JAQJAN010000003">
    <property type="protein sequence ID" value="KAJ5734073.1"/>
    <property type="molecule type" value="Genomic_DNA"/>
</dbReference>
<feature type="region of interest" description="Disordered" evidence="1">
    <location>
        <begin position="195"/>
        <end position="237"/>
    </location>
</feature>
<name>A0AAD6HT98_9EURO</name>
<sequence>MVIQFSNRAAIKEQTRLLGPRSTVSSVAGTWNSILTWWFPPDEEYQIRWNPTEEWIDLNVIRVAEHPDDTKVTTTPVFVARCYGGHPNAPQIGVLDTAMRQMTGSMVRTAATLKSEFLANYAAISSGNVVYLCDLDPNTTELHASADWPGAYCLSAFGSELREFLDNAKLQFAEEWGHPYSENCKYRFIELEDDEEFGEEEQEGEEEEEEEEEDDDEEEEAEEDEEDYAEESEAGMSFRERLYGQGPRMHGYMTGRPVVRASPEIDFFDRDFLAEVTDTDTEYSGTALKIKDTDRNPLSEATRRSLRRL</sequence>
<dbReference type="AlphaFoldDB" id="A0AAD6HT98"/>
<evidence type="ECO:0000256" key="1">
    <source>
        <dbReference type="SAM" id="MobiDB-lite"/>
    </source>
</evidence>
<evidence type="ECO:0000313" key="3">
    <source>
        <dbReference type="Proteomes" id="UP001215712"/>
    </source>
</evidence>
<organism evidence="2 3">
    <name type="scientific">Penicillium malachiteum</name>
    <dbReference type="NCBI Taxonomy" id="1324776"/>
    <lineage>
        <taxon>Eukaryota</taxon>
        <taxon>Fungi</taxon>
        <taxon>Dikarya</taxon>
        <taxon>Ascomycota</taxon>
        <taxon>Pezizomycotina</taxon>
        <taxon>Eurotiomycetes</taxon>
        <taxon>Eurotiomycetidae</taxon>
        <taxon>Eurotiales</taxon>
        <taxon>Aspergillaceae</taxon>
        <taxon>Penicillium</taxon>
    </lineage>
</organism>
<reference evidence="2" key="1">
    <citation type="journal article" date="2023" name="IMA Fungus">
        <title>Comparative genomic study of the Penicillium genus elucidates a diverse pangenome and 15 lateral gene transfer events.</title>
        <authorList>
            <person name="Petersen C."/>
            <person name="Sorensen T."/>
            <person name="Nielsen M.R."/>
            <person name="Sondergaard T.E."/>
            <person name="Sorensen J.L."/>
            <person name="Fitzpatrick D.A."/>
            <person name="Frisvad J.C."/>
            <person name="Nielsen K.L."/>
        </authorList>
    </citation>
    <scope>NUCLEOTIDE SEQUENCE</scope>
    <source>
        <strain evidence="2">IBT 17514</strain>
    </source>
</reference>
<feature type="compositionally biased region" description="Acidic residues" evidence="1">
    <location>
        <begin position="195"/>
        <end position="233"/>
    </location>
</feature>
<reference evidence="2" key="2">
    <citation type="submission" date="2023-01" db="EMBL/GenBank/DDBJ databases">
        <authorList>
            <person name="Petersen C."/>
        </authorList>
    </citation>
    <scope>NUCLEOTIDE SEQUENCE</scope>
    <source>
        <strain evidence="2">IBT 17514</strain>
    </source>
</reference>
<keyword evidence="3" id="KW-1185">Reference proteome</keyword>
<gene>
    <name evidence="2" type="ORF">N7493_002859</name>
</gene>
<protein>
    <submittedName>
        <fullName evidence="2">Uncharacterized protein</fullName>
    </submittedName>
</protein>